<dbReference type="Gene3D" id="3.40.50.1110">
    <property type="entry name" value="SGNH hydrolase"/>
    <property type="match status" value="1"/>
</dbReference>
<evidence type="ECO:0000313" key="2">
    <source>
        <dbReference type="EMBL" id="TWT61507.1"/>
    </source>
</evidence>
<accession>A0A5C5XEP1</accession>
<dbReference type="Proteomes" id="UP000316095">
    <property type="component" value="Unassembled WGS sequence"/>
</dbReference>
<keyword evidence="1" id="KW-0732">Signal</keyword>
<dbReference type="SUPFAM" id="SSF52266">
    <property type="entry name" value="SGNH hydrolase"/>
    <property type="match status" value="1"/>
</dbReference>
<dbReference type="PANTHER" id="PTHR30383">
    <property type="entry name" value="THIOESTERASE 1/PROTEASE 1/LYSOPHOSPHOLIPASE L1"/>
    <property type="match status" value="1"/>
</dbReference>
<keyword evidence="3" id="KW-1185">Reference proteome</keyword>
<feature type="signal peptide" evidence="1">
    <location>
        <begin position="1"/>
        <end position="23"/>
    </location>
</feature>
<dbReference type="CDD" id="cd00229">
    <property type="entry name" value="SGNH_hydrolase"/>
    <property type="match status" value="1"/>
</dbReference>
<feature type="chain" id="PRO_5022898600" description="SGNH hydrolase-type esterase domain-containing protein" evidence="1">
    <location>
        <begin position="24"/>
        <end position="372"/>
    </location>
</feature>
<protein>
    <recommendedName>
        <fullName evidence="4">SGNH hydrolase-type esterase domain-containing protein</fullName>
    </recommendedName>
</protein>
<evidence type="ECO:0008006" key="4">
    <source>
        <dbReference type="Google" id="ProtNLM"/>
    </source>
</evidence>
<name>A0A5C5XEP1_9PLAN</name>
<evidence type="ECO:0000256" key="1">
    <source>
        <dbReference type="SAM" id="SignalP"/>
    </source>
</evidence>
<dbReference type="InterPro" id="IPR051532">
    <property type="entry name" value="Ester_Hydrolysis_Enzymes"/>
</dbReference>
<dbReference type="InterPro" id="IPR036514">
    <property type="entry name" value="SGNH_hydro_sf"/>
</dbReference>
<comment type="caution">
    <text evidence="2">The sequence shown here is derived from an EMBL/GenBank/DDBJ whole genome shotgun (WGS) entry which is preliminary data.</text>
</comment>
<organism evidence="2 3">
    <name type="scientific">Rubinisphaera italica</name>
    <dbReference type="NCBI Taxonomy" id="2527969"/>
    <lineage>
        <taxon>Bacteria</taxon>
        <taxon>Pseudomonadati</taxon>
        <taxon>Planctomycetota</taxon>
        <taxon>Planctomycetia</taxon>
        <taxon>Planctomycetales</taxon>
        <taxon>Planctomycetaceae</taxon>
        <taxon>Rubinisphaera</taxon>
    </lineage>
</organism>
<dbReference type="OrthoDB" id="212141at2"/>
<dbReference type="GO" id="GO:0016788">
    <property type="term" value="F:hydrolase activity, acting on ester bonds"/>
    <property type="evidence" value="ECO:0007669"/>
    <property type="project" value="UniProtKB-ARBA"/>
</dbReference>
<proteinExistence type="predicted"/>
<reference evidence="2 3" key="1">
    <citation type="submission" date="2019-02" db="EMBL/GenBank/DDBJ databases">
        <title>Deep-cultivation of Planctomycetes and their phenomic and genomic characterization uncovers novel biology.</title>
        <authorList>
            <person name="Wiegand S."/>
            <person name="Jogler M."/>
            <person name="Boedeker C."/>
            <person name="Pinto D."/>
            <person name="Vollmers J."/>
            <person name="Rivas-Marin E."/>
            <person name="Kohn T."/>
            <person name="Peeters S.H."/>
            <person name="Heuer A."/>
            <person name="Rast P."/>
            <person name="Oberbeckmann S."/>
            <person name="Bunk B."/>
            <person name="Jeske O."/>
            <person name="Meyerdierks A."/>
            <person name="Storesund J.E."/>
            <person name="Kallscheuer N."/>
            <person name="Luecker S."/>
            <person name="Lage O.M."/>
            <person name="Pohl T."/>
            <person name="Merkel B.J."/>
            <person name="Hornburger P."/>
            <person name="Mueller R.-W."/>
            <person name="Bruemmer F."/>
            <person name="Labrenz M."/>
            <person name="Spormann A.M."/>
            <person name="Op Den Camp H."/>
            <person name="Overmann J."/>
            <person name="Amann R."/>
            <person name="Jetten M.S.M."/>
            <person name="Mascher T."/>
            <person name="Medema M.H."/>
            <person name="Devos D.P."/>
            <person name="Kaster A.-K."/>
            <person name="Ovreas L."/>
            <person name="Rohde M."/>
            <person name="Galperin M.Y."/>
            <person name="Jogler C."/>
        </authorList>
    </citation>
    <scope>NUCLEOTIDE SEQUENCE [LARGE SCALE GENOMIC DNA]</scope>
    <source>
        <strain evidence="2 3">Pan54</strain>
    </source>
</reference>
<dbReference type="AlphaFoldDB" id="A0A5C5XEP1"/>
<evidence type="ECO:0000313" key="3">
    <source>
        <dbReference type="Proteomes" id="UP000316095"/>
    </source>
</evidence>
<dbReference type="EMBL" id="SJPG01000001">
    <property type="protein sequence ID" value="TWT61507.1"/>
    <property type="molecule type" value="Genomic_DNA"/>
</dbReference>
<gene>
    <name evidence="2" type="ORF">Pan54_22430</name>
</gene>
<dbReference type="RefSeq" id="WP_146506395.1">
    <property type="nucleotide sequence ID" value="NZ_SJPG01000001.1"/>
</dbReference>
<sequence precursor="true">MNSPRLLTLLTLLLMLSAFPAAAADNTSSLQLTLPPTFYAVPGVEMNIYYDNIVLTETPEKYRFEVRCEIGTAEQTRWTITPTPSDVGQHPLSVKVTDANGTILGTAKTILHVSAANSGSNRDTFRLLIIGDSLTHATAYSNEIARLLSTPGNPEWQMLGTHKPKSAAAGVAHEGYGGWTWQRFVSQYEPNPDGTHSKRSSPFVYLDKDGKPGLDFKRYFKEEFNGNTPDTVVIMLGINDCFSANQDAIDEKIDGMFTQADLFIKELQAAVPQAEVGICLTTPGNSRQKAFFANYKDRYSRWGWKKIQHRLVQRQIEKYAGCEKENLFLVPTELNLDIVNGYPVNNGVHPNNIGYQQIGVSIYSWLKSRLEE</sequence>